<keyword evidence="2" id="KW-0479">Metal-binding</keyword>
<keyword evidence="8" id="KW-1185">Reference proteome</keyword>
<dbReference type="Proteomes" id="UP000251889">
    <property type="component" value="Unassembled WGS sequence"/>
</dbReference>
<dbReference type="EMBL" id="QMFY01000025">
    <property type="protein sequence ID" value="RAV97876.1"/>
    <property type="molecule type" value="Genomic_DNA"/>
</dbReference>
<sequence length="147" mass="16312">MNRRQFTKTCLSCISWATLAPLAAGCSATHYTSGTIETNGISIMKTEFDYMNNNDEVKTRSYVLVRNEAIEFPIYVYRFSDQEYSAVLMKCTHQGNELSAAGDHLTCSAHGSEFTARGTVAQGPAERNLRSFNVHVLADKIFIDLSA</sequence>
<keyword evidence="3" id="KW-0408">Iron</keyword>
<keyword evidence="4" id="KW-0411">Iron-sulfur</keyword>
<evidence type="ECO:0000259" key="6">
    <source>
        <dbReference type="PROSITE" id="PS51296"/>
    </source>
</evidence>
<organism evidence="7 8">
    <name type="scientific">Pseudochryseolinea flava</name>
    <dbReference type="NCBI Taxonomy" id="2059302"/>
    <lineage>
        <taxon>Bacteria</taxon>
        <taxon>Pseudomonadati</taxon>
        <taxon>Bacteroidota</taxon>
        <taxon>Cytophagia</taxon>
        <taxon>Cytophagales</taxon>
        <taxon>Fulvivirgaceae</taxon>
        <taxon>Pseudochryseolinea</taxon>
    </lineage>
</organism>
<dbReference type="CDD" id="cd03467">
    <property type="entry name" value="Rieske"/>
    <property type="match status" value="1"/>
</dbReference>
<dbReference type="InterPro" id="IPR036922">
    <property type="entry name" value="Rieske_2Fe-2S_sf"/>
</dbReference>
<dbReference type="GO" id="GO:0051537">
    <property type="term" value="F:2 iron, 2 sulfur cluster binding"/>
    <property type="evidence" value="ECO:0007669"/>
    <property type="project" value="UniProtKB-KW"/>
</dbReference>
<dbReference type="AlphaFoldDB" id="A0A364XUM6"/>
<name>A0A364XUM6_9BACT</name>
<reference evidence="7 8" key="1">
    <citation type="submission" date="2018-06" db="EMBL/GenBank/DDBJ databases">
        <title>Chryseolinea flavus sp. nov., a member of the phylum Bacteroidetes isolated from soil.</title>
        <authorList>
            <person name="Li Y."/>
            <person name="Wang J."/>
        </authorList>
    </citation>
    <scope>NUCLEOTIDE SEQUENCE [LARGE SCALE GENOMIC DNA]</scope>
    <source>
        <strain evidence="7 8">SDU1-6</strain>
    </source>
</reference>
<evidence type="ECO:0000256" key="1">
    <source>
        <dbReference type="ARBA" id="ARBA00022714"/>
    </source>
</evidence>
<comment type="caution">
    <text evidence="7">The sequence shown here is derived from an EMBL/GenBank/DDBJ whole genome shotgun (WGS) entry which is preliminary data.</text>
</comment>
<dbReference type="RefSeq" id="WP_112749939.1">
    <property type="nucleotide sequence ID" value="NZ_QMFY01000025.1"/>
</dbReference>
<dbReference type="PROSITE" id="PS51296">
    <property type="entry name" value="RIESKE"/>
    <property type="match status" value="1"/>
</dbReference>
<feature type="chain" id="PRO_5016603034" evidence="5">
    <location>
        <begin position="24"/>
        <end position="147"/>
    </location>
</feature>
<evidence type="ECO:0000256" key="5">
    <source>
        <dbReference type="SAM" id="SignalP"/>
    </source>
</evidence>
<dbReference type="OrthoDB" id="9767869at2"/>
<gene>
    <name evidence="7" type="ORF">DQQ10_26330</name>
</gene>
<evidence type="ECO:0000256" key="4">
    <source>
        <dbReference type="ARBA" id="ARBA00023014"/>
    </source>
</evidence>
<dbReference type="InterPro" id="IPR017941">
    <property type="entry name" value="Rieske_2Fe-2S"/>
</dbReference>
<dbReference type="Pfam" id="PF00355">
    <property type="entry name" value="Rieske"/>
    <property type="match status" value="1"/>
</dbReference>
<evidence type="ECO:0000256" key="2">
    <source>
        <dbReference type="ARBA" id="ARBA00022723"/>
    </source>
</evidence>
<evidence type="ECO:0000313" key="7">
    <source>
        <dbReference type="EMBL" id="RAV97876.1"/>
    </source>
</evidence>
<proteinExistence type="predicted"/>
<keyword evidence="5" id="KW-0732">Signal</keyword>
<feature type="domain" description="Rieske" evidence="6">
    <location>
        <begin position="61"/>
        <end position="143"/>
    </location>
</feature>
<feature type="signal peptide" evidence="5">
    <location>
        <begin position="1"/>
        <end position="23"/>
    </location>
</feature>
<dbReference type="GO" id="GO:0046872">
    <property type="term" value="F:metal ion binding"/>
    <property type="evidence" value="ECO:0007669"/>
    <property type="project" value="UniProtKB-KW"/>
</dbReference>
<dbReference type="PROSITE" id="PS51257">
    <property type="entry name" value="PROKAR_LIPOPROTEIN"/>
    <property type="match status" value="1"/>
</dbReference>
<dbReference type="SUPFAM" id="SSF50022">
    <property type="entry name" value="ISP domain"/>
    <property type="match status" value="1"/>
</dbReference>
<evidence type="ECO:0000313" key="8">
    <source>
        <dbReference type="Proteomes" id="UP000251889"/>
    </source>
</evidence>
<dbReference type="Gene3D" id="2.102.10.10">
    <property type="entry name" value="Rieske [2Fe-2S] iron-sulphur domain"/>
    <property type="match status" value="1"/>
</dbReference>
<protein>
    <submittedName>
        <fullName evidence="7">Rieske (2Fe-2S) iron-sulfur domain-containing protein</fullName>
    </submittedName>
</protein>
<accession>A0A364XUM6</accession>
<evidence type="ECO:0000256" key="3">
    <source>
        <dbReference type="ARBA" id="ARBA00023004"/>
    </source>
</evidence>
<keyword evidence="1" id="KW-0001">2Fe-2S</keyword>